<dbReference type="PANTHER" id="PTHR23528:SF1">
    <property type="entry name" value="MAJOR FACILITATOR SUPERFAMILY (MFS) PROFILE DOMAIN-CONTAINING PROTEIN"/>
    <property type="match status" value="1"/>
</dbReference>
<proteinExistence type="predicted"/>
<dbReference type="Proteomes" id="UP001147700">
    <property type="component" value="Unassembled WGS sequence"/>
</dbReference>
<evidence type="ECO:0000256" key="2">
    <source>
        <dbReference type="ARBA" id="ARBA00022692"/>
    </source>
</evidence>
<keyword evidence="8" id="KW-1185">Reference proteome</keyword>
<evidence type="ECO:0000259" key="6">
    <source>
        <dbReference type="PROSITE" id="PS50850"/>
    </source>
</evidence>
<keyword evidence="2 5" id="KW-0812">Transmembrane</keyword>
<name>A0ABT4RJX8_9ACTN</name>
<comment type="caution">
    <text evidence="7">The sequence shown here is derived from an EMBL/GenBank/DDBJ whole genome shotgun (WGS) entry which is preliminary data.</text>
</comment>
<feature type="transmembrane region" description="Helical" evidence="5">
    <location>
        <begin position="372"/>
        <end position="391"/>
    </location>
</feature>
<reference evidence="7" key="1">
    <citation type="submission" date="2022-10" db="EMBL/GenBank/DDBJ databases">
        <title>The WGS of Solirubrobacter sp. CPCC 204708.</title>
        <authorList>
            <person name="Jiang Z."/>
        </authorList>
    </citation>
    <scope>NUCLEOTIDE SEQUENCE</scope>
    <source>
        <strain evidence="7">CPCC 204708</strain>
    </source>
</reference>
<feature type="domain" description="Major facilitator superfamily (MFS) profile" evidence="6">
    <location>
        <begin position="210"/>
        <end position="395"/>
    </location>
</feature>
<dbReference type="InterPro" id="IPR005829">
    <property type="entry name" value="Sugar_transporter_CS"/>
</dbReference>
<feature type="transmembrane region" description="Helical" evidence="5">
    <location>
        <begin position="212"/>
        <end position="237"/>
    </location>
</feature>
<feature type="transmembrane region" description="Helical" evidence="5">
    <location>
        <begin position="348"/>
        <end position="366"/>
    </location>
</feature>
<feature type="transmembrane region" description="Helical" evidence="5">
    <location>
        <begin position="140"/>
        <end position="160"/>
    </location>
</feature>
<dbReference type="PROSITE" id="PS00216">
    <property type="entry name" value="SUGAR_TRANSPORT_1"/>
    <property type="match status" value="1"/>
</dbReference>
<comment type="subcellular location">
    <subcellularLocation>
        <location evidence="1">Cell membrane</location>
        <topology evidence="1">Multi-pass membrane protein</topology>
    </subcellularLocation>
</comment>
<dbReference type="Pfam" id="PF07690">
    <property type="entry name" value="MFS_1"/>
    <property type="match status" value="1"/>
</dbReference>
<evidence type="ECO:0000256" key="3">
    <source>
        <dbReference type="ARBA" id="ARBA00022989"/>
    </source>
</evidence>
<dbReference type="PANTHER" id="PTHR23528">
    <property type="match status" value="1"/>
</dbReference>
<feature type="transmembrane region" description="Helical" evidence="5">
    <location>
        <begin position="104"/>
        <end position="128"/>
    </location>
</feature>
<dbReference type="EMBL" id="JAPCID010000019">
    <property type="protein sequence ID" value="MDA0138862.1"/>
    <property type="molecule type" value="Genomic_DNA"/>
</dbReference>
<feature type="transmembrane region" description="Helical" evidence="5">
    <location>
        <begin position="47"/>
        <end position="69"/>
    </location>
</feature>
<sequence>MNQPALAGGRTALYVLAHAAIWAAALAPVLVSLPIRVEALEPEDTSQALSLILGVGGLVALASPVFGWLSDRTYRTRGTRRPWLLGGALVALAGALTMGEARSIAPLLAGWCLTQIGCNTVIVSLMAVLVDAVAPARRGVVSGLLGVGPPIGAVLGTWLLDALGDSPRLLSLPPPLAAVVAVALFASTLPSAVPAAPAAAGTARVRPTPALVWAWLSRLAFFFGVVIIGNYQALFLIEDLGRSPDDVPQLMAIATLLNTTFVIAASLVTGRASDRLGRRKPFLLAAGLTFALGACVLVTADSFPAFVLAVSITGLALGAYAAVDLALITDLLRSREQDAARDLGVFKLANGLPQVLAPAVASVALVSGYPALFAAAAACAVLSALAITRVLELRA</sequence>
<feature type="transmembrane region" description="Helical" evidence="5">
    <location>
        <begin position="81"/>
        <end position="98"/>
    </location>
</feature>
<dbReference type="PROSITE" id="PS50850">
    <property type="entry name" value="MFS"/>
    <property type="match status" value="1"/>
</dbReference>
<dbReference type="InterPro" id="IPR036259">
    <property type="entry name" value="MFS_trans_sf"/>
</dbReference>
<feature type="transmembrane region" description="Helical" evidence="5">
    <location>
        <begin position="306"/>
        <end position="327"/>
    </location>
</feature>
<feature type="transmembrane region" description="Helical" evidence="5">
    <location>
        <begin position="176"/>
        <end position="200"/>
    </location>
</feature>
<dbReference type="SUPFAM" id="SSF103473">
    <property type="entry name" value="MFS general substrate transporter"/>
    <property type="match status" value="1"/>
</dbReference>
<keyword evidence="4 5" id="KW-0472">Membrane</keyword>
<gene>
    <name evidence="7" type="ORF">OJ962_15270</name>
</gene>
<protein>
    <submittedName>
        <fullName evidence="7">MFS transporter</fullName>
    </submittedName>
</protein>
<keyword evidence="3 5" id="KW-1133">Transmembrane helix</keyword>
<dbReference type="InterPro" id="IPR020846">
    <property type="entry name" value="MFS_dom"/>
</dbReference>
<evidence type="ECO:0000256" key="1">
    <source>
        <dbReference type="ARBA" id="ARBA00004651"/>
    </source>
</evidence>
<dbReference type="RefSeq" id="WP_270006446.1">
    <property type="nucleotide sequence ID" value="NZ_JAPCID010000019.1"/>
</dbReference>
<evidence type="ECO:0000256" key="5">
    <source>
        <dbReference type="SAM" id="Phobius"/>
    </source>
</evidence>
<dbReference type="CDD" id="cd06174">
    <property type="entry name" value="MFS"/>
    <property type="match status" value="1"/>
</dbReference>
<accession>A0ABT4RJX8</accession>
<feature type="transmembrane region" description="Helical" evidence="5">
    <location>
        <begin position="12"/>
        <end position="35"/>
    </location>
</feature>
<feature type="transmembrane region" description="Helical" evidence="5">
    <location>
        <begin position="249"/>
        <end position="270"/>
    </location>
</feature>
<dbReference type="Gene3D" id="1.20.1250.20">
    <property type="entry name" value="MFS general substrate transporter like domains"/>
    <property type="match status" value="2"/>
</dbReference>
<evidence type="ECO:0000313" key="8">
    <source>
        <dbReference type="Proteomes" id="UP001147700"/>
    </source>
</evidence>
<organism evidence="7 8">
    <name type="scientific">Solirubrobacter deserti</name>
    <dbReference type="NCBI Taxonomy" id="2282478"/>
    <lineage>
        <taxon>Bacteria</taxon>
        <taxon>Bacillati</taxon>
        <taxon>Actinomycetota</taxon>
        <taxon>Thermoleophilia</taxon>
        <taxon>Solirubrobacterales</taxon>
        <taxon>Solirubrobacteraceae</taxon>
        <taxon>Solirubrobacter</taxon>
    </lineage>
</organism>
<evidence type="ECO:0000256" key="4">
    <source>
        <dbReference type="ARBA" id="ARBA00023136"/>
    </source>
</evidence>
<dbReference type="InterPro" id="IPR011701">
    <property type="entry name" value="MFS"/>
</dbReference>
<evidence type="ECO:0000313" key="7">
    <source>
        <dbReference type="EMBL" id="MDA0138862.1"/>
    </source>
</evidence>
<feature type="transmembrane region" description="Helical" evidence="5">
    <location>
        <begin position="282"/>
        <end position="300"/>
    </location>
</feature>